<keyword evidence="3" id="KW-1185">Reference proteome</keyword>
<dbReference type="SUPFAM" id="SSF75005">
    <property type="entry name" value="Arabinanase/levansucrase/invertase"/>
    <property type="match status" value="1"/>
</dbReference>
<name>A0ABS9BHS2_9BACT</name>
<feature type="chain" id="PRO_5045758635" evidence="1">
    <location>
        <begin position="29"/>
        <end position="557"/>
    </location>
</feature>
<accession>A0ABS9BHS2</accession>
<dbReference type="CDD" id="cd08994">
    <property type="entry name" value="GH43_62_32_68_117_130-like"/>
    <property type="match status" value="1"/>
</dbReference>
<keyword evidence="1" id="KW-0732">Signal</keyword>
<evidence type="ECO:0000313" key="3">
    <source>
        <dbReference type="Proteomes" id="UP001200145"/>
    </source>
</evidence>
<dbReference type="Gene3D" id="2.115.10.20">
    <property type="entry name" value="Glycosyl hydrolase domain, family 43"/>
    <property type="match status" value="1"/>
</dbReference>
<organism evidence="2 3">
    <name type="scientific">Flavihumibacter fluminis</name>
    <dbReference type="NCBI Taxonomy" id="2909236"/>
    <lineage>
        <taxon>Bacteria</taxon>
        <taxon>Pseudomonadati</taxon>
        <taxon>Bacteroidota</taxon>
        <taxon>Chitinophagia</taxon>
        <taxon>Chitinophagales</taxon>
        <taxon>Chitinophagaceae</taxon>
        <taxon>Flavihumibacter</taxon>
    </lineage>
</organism>
<sequence length="557" mass="62097">MVLTRPFRFVQLSSLMLLLFVANFSAFAQITERPRPESWKQLVKGAAFKDRFLPMPKGKLSSATWGGANVLPRYIDNGIEDRERSYWGGNIVKGADGSYHLFVCGWPESSAKGHGQWPRSIVYHTVSNNRIGPYTIKDTIGAGHNPEIFQLQDGRYVLYCIDKNYVTNSLDGTWQEGKFEFDPRDRPIIEGLSNLTFAKRPDGSYLMICRGGGVWISQTGLSPYRQVSNKRTYPDVAGEFEDPVVWRDSVQYHMIVNDWLGRIAFYLRSKDGVNWVTDPGEAYVPGIAFHEDGRLEDWFKFERIKILQDTQGRAIQANFAVIDTLKKEDKANDRHSSKNISIPLNPGVLISFLNTSLPAAGETIQIRVSAEKGFNPDKDIDLGSLRFGSNEQVNFGKGAKLVASKKQGRDLILTFSAEGHGLTKEEFAPKLIGRYKNGKLLFGYTRVPWVAYEPGILSALRPVFSPGTGTTGISVIVENFGMATSQPATLKLQLQSPEGVKEIATGTISPIQSYGKLALQLNTTYPFEKGREYEFVLSLSDADPSAPPFKFKAIPLP</sequence>
<proteinExistence type="predicted"/>
<dbReference type="RefSeq" id="WP_234865042.1">
    <property type="nucleotide sequence ID" value="NZ_JAKEVY010000002.1"/>
</dbReference>
<keyword evidence="2" id="KW-0378">Hydrolase</keyword>
<evidence type="ECO:0000313" key="2">
    <source>
        <dbReference type="EMBL" id="MCF1714399.1"/>
    </source>
</evidence>
<evidence type="ECO:0000256" key="1">
    <source>
        <dbReference type="SAM" id="SignalP"/>
    </source>
</evidence>
<feature type="signal peptide" evidence="1">
    <location>
        <begin position="1"/>
        <end position="28"/>
    </location>
</feature>
<reference evidence="2 3" key="1">
    <citation type="submission" date="2022-01" db="EMBL/GenBank/DDBJ databases">
        <title>Flavihumibacter sp. nov., isolated from sediment of a river.</title>
        <authorList>
            <person name="Liu H."/>
        </authorList>
    </citation>
    <scope>NUCLEOTIDE SEQUENCE [LARGE SCALE GENOMIC DNA]</scope>
    <source>
        <strain evidence="2 3">RY-1</strain>
    </source>
</reference>
<comment type="caution">
    <text evidence="2">The sequence shown here is derived from an EMBL/GenBank/DDBJ whole genome shotgun (WGS) entry which is preliminary data.</text>
</comment>
<dbReference type="Proteomes" id="UP001200145">
    <property type="component" value="Unassembled WGS sequence"/>
</dbReference>
<dbReference type="InterPro" id="IPR023296">
    <property type="entry name" value="Glyco_hydro_beta-prop_sf"/>
</dbReference>
<dbReference type="EMBL" id="JAKEVY010000002">
    <property type="protein sequence ID" value="MCF1714399.1"/>
    <property type="molecule type" value="Genomic_DNA"/>
</dbReference>
<dbReference type="GO" id="GO:0016787">
    <property type="term" value="F:hydrolase activity"/>
    <property type="evidence" value="ECO:0007669"/>
    <property type="project" value="UniProtKB-KW"/>
</dbReference>
<protein>
    <submittedName>
        <fullName evidence="2">Glycoside hydrolase family protein</fullName>
    </submittedName>
</protein>
<gene>
    <name evidence="2" type="ORF">L0U88_07145</name>
</gene>